<dbReference type="Proteomes" id="UP000326924">
    <property type="component" value="Unassembled WGS sequence"/>
</dbReference>
<protein>
    <submittedName>
        <fullName evidence="1">Uncharacterized protein</fullName>
    </submittedName>
</protein>
<sequence length="168" mass="17051">MTVGMPITLGVPVPVPIALGMPVPVPMTLGMPVPVPIALGMPVPVPIALGMPVRVPIAIGMPVPVPIAIGMPVPVPIASGAPVPVPIGAPVPITFGLLGMSRMSISVSAAPPVVPIGCSTSPPVPTAWRRKALAGGSFLQGVAPRPKISFGGILPYFDQRSYRMRGRG</sequence>
<keyword evidence="2" id="KW-1185">Reference proteome</keyword>
<accession>A0A5J5ESP8</accession>
<dbReference type="InParanoid" id="A0A5J5ESP8"/>
<reference evidence="1 2" key="1">
    <citation type="submission" date="2019-09" db="EMBL/GenBank/DDBJ databases">
        <title>Draft genome of the ectomycorrhizal ascomycete Sphaerosporella brunnea.</title>
        <authorList>
            <consortium name="DOE Joint Genome Institute"/>
            <person name="Benucci G.M."/>
            <person name="Marozzi G."/>
            <person name="Antonielli L."/>
            <person name="Sanchez S."/>
            <person name="Marco P."/>
            <person name="Wang X."/>
            <person name="Falini L.B."/>
            <person name="Barry K."/>
            <person name="Haridas S."/>
            <person name="Lipzen A."/>
            <person name="Labutti K."/>
            <person name="Grigoriev I.V."/>
            <person name="Murat C."/>
            <person name="Martin F."/>
            <person name="Albertini E."/>
            <person name="Donnini D."/>
            <person name="Bonito G."/>
        </authorList>
    </citation>
    <scope>NUCLEOTIDE SEQUENCE [LARGE SCALE GENOMIC DNA]</scope>
    <source>
        <strain evidence="1 2">Sb_GMNB300</strain>
    </source>
</reference>
<organism evidence="1 2">
    <name type="scientific">Sphaerosporella brunnea</name>
    <dbReference type="NCBI Taxonomy" id="1250544"/>
    <lineage>
        <taxon>Eukaryota</taxon>
        <taxon>Fungi</taxon>
        <taxon>Dikarya</taxon>
        <taxon>Ascomycota</taxon>
        <taxon>Pezizomycotina</taxon>
        <taxon>Pezizomycetes</taxon>
        <taxon>Pezizales</taxon>
        <taxon>Pyronemataceae</taxon>
        <taxon>Sphaerosporella</taxon>
    </lineage>
</organism>
<evidence type="ECO:0000313" key="1">
    <source>
        <dbReference type="EMBL" id="KAA8902721.1"/>
    </source>
</evidence>
<proteinExistence type="predicted"/>
<gene>
    <name evidence="1" type="ORF">FN846DRAFT_74150</name>
</gene>
<dbReference type="EMBL" id="VXIS01000127">
    <property type="protein sequence ID" value="KAA8902721.1"/>
    <property type="molecule type" value="Genomic_DNA"/>
</dbReference>
<evidence type="ECO:0000313" key="2">
    <source>
        <dbReference type="Proteomes" id="UP000326924"/>
    </source>
</evidence>
<dbReference type="AlphaFoldDB" id="A0A5J5ESP8"/>
<name>A0A5J5ESP8_9PEZI</name>
<comment type="caution">
    <text evidence="1">The sequence shown here is derived from an EMBL/GenBank/DDBJ whole genome shotgun (WGS) entry which is preliminary data.</text>
</comment>